<keyword evidence="6" id="KW-0732">Signal</keyword>
<accession>V7HYT5</accession>
<sequence length="1270" mass="141443">MKNVKSTVIYSYSVTTLLAMSAFGISVNHIHADNVTNNTSTAPVTQVSNQTTIQENTNKTAEVPSSESSQATSNGKSQDTSSTPETSAVNTTKQGENNQNIAQNQAEKVQALTDFTYSNNGKWSQQNDGIHSDATGQGDSFAYTDVKGDNFMYSADVTFQKNEGAAALTFRGNNNVDNKDGYAVNVDGGNHKAKFWRWNNNKDYQLIDEKDVTPTDNNTYNLKVIANGHWMEYFVNDTLIASTGDYTLQKDDKGQPTITPEGYFGLLNWNGDVVFKNIKYVTLDNKFSPLLSNISVTSAKGKVEEKGQFASEQPIYIQYVDNDADTVNLQAITKSDKAKVVAYDASGKEYTDLKNIPVHVGANYLTVISEITASDGTKVQAVYRVNVHRRQAQEIYYNELYRDQYHFSVKDGWGNDPNGLVYFNNKYHMFYQFYDDTIWGPMHWAHATSTDLIHWKNEPVAFYPDANGAMFSGSIVVDEGNTSGLFDNAQGGLVAIITADGNGQRIEVAYSKDEGKTWNKLPMIVADWQNDPLQSPDFRDPKVFRWDNKWFMVLAGGPLRIFSSTNLINWQVESEYPDINTECPDLYPVKAVDGQIKWVLSRGGRFYKVGDFHQINGKWTYTPDADYKDQDGIMNFGKDSYAAMTYYQHSFGTQANPTLPDIIENNWMNTWDYCNLVGNTVGQEFNGTYNLNLKLGLVKDGNKYLLTQTPVDAYNSLRDTNKAIVYKNIDVTPNNDLFKDFKGDTYEIVSTFKPSKETTKVGFNVRVGKGQATKVVYDLTSNKIYIDRSQSGVQINNKFTEINEQPVTRNADGSVTLHLYVDRASVEVFTKDDTVTGANQIFPSPQSLGLGVISEGGNSKADIALYPLKSIWTDKEKVTQPLQVVQVSPKNLRLNVGDKTTLTAYVMPGNVQQDLIWKVSDPSLADVTEDGAANSLILDTKNAGHLVVTVASKQDPTLTKDYNIDILANNFKTNVKDLKPLSGNWYVDDVNLHDENVSSNDYIMSSDKIPYPEYDMNVDVKYQKGLANIFFASANQDPNGAYSLQLGGDATLRLYRFYGDTITQTALPYALNDGKVHHVSIHKTKNAVKVSIDGNNVMDYTFDEADPGYNDAYVGLGLWDGSVDFQNFFVNDANKVTEQHESNKDTPTAPSKTNQTPENDSEVTPSKTTTESSTVKDSSDTTKEVSNIPDSKTSVTTPVKTIKLRSQSGNKISIQLPSTTKESKNNKYSQAKKNELPQLSDTQKPGILLGLIMAFSSSVLLFWDKLRRRN</sequence>
<proteinExistence type="inferred from homology"/>
<dbReference type="Pfam" id="PF00251">
    <property type="entry name" value="Glyco_hydro_32N"/>
    <property type="match status" value="1"/>
</dbReference>
<dbReference type="AlphaFoldDB" id="V7HYT5"/>
<keyword evidence="5" id="KW-0472">Membrane</keyword>
<dbReference type="GO" id="GO:0005737">
    <property type="term" value="C:cytoplasm"/>
    <property type="evidence" value="ECO:0007669"/>
    <property type="project" value="TreeGrafter"/>
</dbReference>
<comment type="similarity">
    <text evidence="1">Belongs to the glycosyl hydrolase 32 family.</text>
</comment>
<evidence type="ECO:0000313" key="11">
    <source>
        <dbReference type="Proteomes" id="UP000018559"/>
    </source>
</evidence>
<keyword evidence="3" id="KW-0326">Glycosidase</keyword>
<feature type="chain" id="PRO_5004760429" evidence="6">
    <location>
        <begin position="33"/>
        <end position="1270"/>
    </location>
</feature>
<feature type="domain" description="Glycosyl hydrolase family 32 N-terminal" evidence="7">
    <location>
        <begin position="406"/>
        <end position="703"/>
    </location>
</feature>
<feature type="transmembrane region" description="Helical" evidence="5">
    <location>
        <begin position="1246"/>
        <end position="1263"/>
    </location>
</feature>
<dbReference type="Pfam" id="PF08244">
    <property type="entry name" value="Glyco_hydro_32C"/>
    <property type="match status" value="1"/>
</dbReference>
<evidence type="ECO:0000259" key="7">
    <source>
        <dbReference type="Pfam" id="PF00251"/>
    </source>
</evidence>
<dbReference type="Proteomes" id="UP000018559">
    <property type="component" value="Unassembled WGS sequence"/>
</dbReference>
<dbReference type="PATRIC" id="fig|1392007.3.peg.725"/>
<keyword evidence="2 10" id="KW-0378">Hydrolase</keyword>
<evidence type="ECO:0000259" key="8">
    <source>
        <dbReference type="Pfam" id="PF08244"/>
    </source>
</evidence>
<dbReference type="GO" id="GO:0005987">
    <property type="term" value="P:sucrose catabolic process"/>
    <property type="evidence" value="ECO:0007669"/>
    <property type="project" value="TreeGrafter"/>
</dbReference>
<feature type="compositionally biased region" description="Low complexity" evidence="4">
    <location>
        <begin position="1162"/>
        <end position="1176"/>
    </location>
</feature>
<keyword evidence="5" id="KW-1133">Transmembrane helix</keyword>
<evidence type="ECO:0000256" key="4">
    <source>
        <dbReference type="SAM" id="MobiDB-lite"/>
    </source>
</evidence>
<evidence type="ECO:0000256" key="1">
    <source>
        <dbReference type="ARBA" id="ARBA00009902"/>
    </source>
</evidence>
<evidence type="ECO:0000259" key="9">
    <source>
        <dbReference type="Pfam" id="PF12733"/>
    </source>
</evidence>
<evidence type="ECO:0000256" key="3">
    <source>
        <dbReference type="ARBA" id="ARBA00023295"/>
    </source>
</evidence>
<keyword evidence="11" id="KW-1185">Reference proteome</keyword>
<feature type="compositionally biased region" description="Polar residues" evidence="4">
    <location>
        <begin position="1188"/>
        <end position="1237"/>
    </location>
</feature>
<feature type="signal peptide" evidence="6">
    <location>
        <begin position="1"/>
        <end position="32"/>
    </location>
</feature>
<reference evidence="10 11" key="1">
    <citation type="journal article" date="2014" name="Genome Announc.">
        <title>The Genome of the Predominant Equine Lactobacillus Species, Lactobacillus equi, Is Reflective of Its Lifestyle Adaptations to an Herbivorous Host.</title>
        <authorList>
            <person name="O'Donnell M.M."/>
            <person name="Harris H.M."/>
            <person name="O'Toole P.W."/>
            <person name="Ross R.P."/>
        </authorList>
    </citation>
    <scope>NUCLEOTIDE SEQUENCE [LARGE SCALE GENOMIC DNA]</scope>
    <source>
        <strain evidence="10 11">DPC 6820</strain>
    </source>
</reference>
<dbReference type="Pfam" id="PF12733">
    <property type="entry name" value="Cadherin-like"/>
    <property type="match status" value="1"/>
</dbReference>
<evidence type="ECO:0000256" key="2">
    <source>
        <dbReference type="ARBA" id="ARBA00022801"/>
    </source>
</evidence>
<gene>
    <name evidence="10" type="ORF">LEQ_1643</name>
</gene>
<name>V7HYT5_9LACO</name>
<dbReference type="PANTHER" id="PTHR42800:SF1">
    <property type="entry name" value="EXOINULINASE INUD (AFU_ORTHOLOGUE AFUA_5G00480)"/>
    <property type="match status" value="1"/>
</dbReference>
<dbReference type="EMBL" id="AWWH01000071">
    <property type="protein sequence ID" value="ETA74450.1"/>
    <property type="molecule type" value="Genomic_DNA"/>
</dbReference>
<feature type="region of interest" description="Disordered" evidence="4">
    <location>
        <begin position="39"/>
        <end position="98"/>
    </location>
</feature>
<dbReference type="SUPFAM" id="SSF49899">
    <property type="entry name" value="Concanavalin A-like lectins/glucanases"/>
    <property type="match status" value="2"/>
</dbReference>
<keyword evidence="5" id="KW-0812">Transmembrane</keyword>
<feature type="compositionally biased region" description="Polar residues" evidence="4">
    <location>
        <begin position="1145"/>
        <end position="1158"/>
    </location>
</feature>
<dbReference type="InterPro" id="IPR013189">
    <property type="entry name" value="Glyco_hydro_32_C"/>
</dbReference>
<dbReference type="SUPFAM" id="SSF75005">
    <property type="entry name" value="Arabinanase/levansucrase/invertase"/>
    <property type="match status" value="1"/>
</dbReference>
<dbReference type="Gene3D" id="2.115.10.20">
    <property type="entry name" value="Glycosyl hydrolase domain, family 43"/>
    <property type="match status" value="1"/>
</dbReference>
<protein>
    <submittedName>
        <fullName evidence="10">Fructan hydrolase</fullName>
    </submittedName>
</protein>
<organism evidence="10 11">
    <name type="scientific">Ligilactobacillus equi DPC 6820</name>
    <dbReference type="NCBI Taxonomy" id="1392007"/>
    <lineage>
        <taxon>Bacteria</taxon>
        <taxon>Bacillati</taxon>
        <taxon>Bacillota</taxon>
        <taxon>Bacilli</taxon>
        <taxon>Lactobacillales</taxon>
        <taxon>Lactobacillaceae</taxon>
        <taxon>Ligilactobacillus</taxon>
    </lineage>
</organism>
<dbReference type="GO" id="GO:0004575">
    <property type="term" value="F:sucrose alpha-glucosidase activity"/>
    <property type="evidence" value="ECO:0007669"/>
    <property type="project" value="TreeGrafter"/>
</dbReference>
<dbReference type="InterPro" id="IPR001362">
    <property type="entry name" value="Glyco_hydro_32"/>
</dbReference>
<feature type="compositionally biased region" description="Polar residues" evidence="4">
    <location>
        <begin position="39"/>
        <end position="93"/>
    </location>
</feature>
<dbReference type="InterPro" id="IPR013148">
    <property type="entry name" value="Glyco_hydro_32_N"/>
</dbReference>
<dbReference type="Gene3D" id="2.60.40.1080">
    <property type="match status" value="1"/>
</dbReference>
<feature type="domain" description="Cadherin-like beta-sandwich-like" evidence="9">
    <location>
        <begin position="291"/>
        <end position="390"/>
    </location>
</feature>
<dbReference type="InterPro" id="IPR025883">
    <property type="entry name" value="Cadherin-like_domain"/>
</dbReference>
<dbReference type="PANTHER" id="PTHR42800">
    <property type="entry name" value="EXOINULINASE INUD (AFU_ORTHOLOGUE AFUA_5G00480)"/>
    <property type="match status" value="1"/>
</dbReference>
<evidence type="ECO:0000256" key="5">
    <source>
        <dbReference type="SAM" id="Phobius"/>
    </source>
</evidence>
<dbReference type="SMART" id="SM00640">
    <property type="entry name" value="Glyco_32"/>
    <property type="match status" value="1"/>
</dbReference>
<feature type="domain" description="Glycosyl hydrolase family 32 C-terminal" evidence="8">
    <location>
        <begin position="715"/>
        <end position="860"/>
    </location>
</feature>
<comment type="caution">
    <text evidence="10">The sequence shown here is derived from an EMBL/GenBank/DDBJ whole genome shotgun (WGS) entry which is preliminary data.</text>
</comment>
<dbReference type="InterPro" id="IPR008964">
    <property type="entry name" value="Invasin/intimin_cell_adhesion"/>
</dbReference>
<dbReference type="InterPro" id="IPR013320">
    <property type="entry name" value="ConA-like_dom_sf"/>
</dbReference>
<dbReference type="RefSeq" id="WP_023859329.1">
    <property type="nucleotide sequence ID" value="NZ_AWWH01000071.1"/>
</dbReference>
<dbReference type="Gene3D" id="2.60.120.560">
    <property type="entry name" value="Exo-inulinase, domain 1"/>
    <property type="match status" value="3"/>
</dbReference>
<dbReference type="CDD" id="cd18622">
    <property type="entry name" value="GH32_Inu-like"/>
    <property type="match status" value="1"/>
</dbReference>
<evidence type="ECO:0000256" key="6">
    <source>
        <dbReference type="SAM" id="SignalP"/>
    </source>
</evidence>
<dbReference type="InterPro" id="IPR023296">
    <property type="entry name" value="Glyco_hydro_beta-prop_sf"/>
</dbReference>
<dbReference type="SUPFAM" id="SSF49373">
    <property type="entry name" value="Invasin/intimin cell-adhesion fragments"/>
    <property type="match status" value="1"/>
</dbReference>
<feature type="region of interest" description="Disordered" evidence="4">
    <location>
        <begin position="1137"/>
        <end position="1237"/>
    </location>
</feature>
<evidence type="ECO:0000313" key="10">
    <source>
        <dbReference type="EMBL" id="ETA74450.1"/>
    </source>
</evidence>